<evidence type="ECO:0000256" key="7">
    <source>
        <dbReference type="SAM" id="Phobius"/>
    </source>
</evidence>
<feature type="domain" description="Bacterial sugar transferase" evidence="8">
    <location>
        <begin position="274"/>
        <end position="463"/>
    </location>
</feature>
<proteinExistence type="inferred from homology"/>
<dbReference type="InterPro" id="IPR003362">
    <property type="entry name" value="Bact_transf"/>
</dbReference>
<dbReference type="AlphaFoldDB" id="F4C886"/>
<dbReference type="eggNOG" id="COG2148">
    <property type="taxonomic scope" value="Bacteria"/>
</dbReference>
<accession>F4C886</accession>
<dbReference type="KEGG" id="shg:Sph21_1796"/>
<organism evidence="9">
    <name type="scientific">Sphingobacterium sp. (strain 21)</name>
    <dbReference type="NCBI Taxonomy" id="743722"/>
    <lineage>
        <taxon>Bacteria</taxon>
        <taxon>Pseudomonadati</taxon>
        <taxon>Bacteroidota</taxon>
        <taxon>Sphingobacteriia</taxon>
        <taxon>Sphingobacteriales</taxon>
        <taxon>Sphingobacteriaceae</taxon>
        <taxon>Sphingobacterium</taxon>
    </lineage>
</organism>
<sequence length="470" mass="54289">MVVNNRTSYYFIQVLGDVLFVAIAFTVAIIYGSARQIQHLQLMDFGFALFLFTGWYVSSRYYQLYTYASPSGQIKEVFNSINCIIIQLMLVVLFIFAFKDSVYYRRFVLIYGAMLLLFIPVSKIIVRKLFFFLFGKGFLKKRAIVIGDGATGRGFYRYIQQNQLYGYEVIKYINGRLITRANHAAIEKLNAIATGNGNMAQVDEVFVAESDLGDYNTKKIVELLSAYAVRIRIVPKLSVTDELIRPASVTMFGAFPLISMHKEPLEDAYNQFVKRGFDLVFSLFVLIVFCSWLFPIIALCIKFTSKGPVFFRQERWGKRNKRFICYKFRSMYIERCDLDKQGKFRQAKKNDSRITPIGRFLRRTNLDELPQFINVLEGSMSIVGPRPHASMMNKESVEIVNKYLARHQAKPGITGWAQVNGFRGESSSVGLLEARVAHDIWYIENWTFLLDLKIIFHTFWKMVVGDKNAY</sequence>
<dbReference type="InterPro" id="IPR017475">
    <property type="entry name" value="EPS_sugar_tfrase"/>
</dbReference>
<name>F4C886_SPHS2</name>
<evidence type="ECO:0000259" key="8">
    <source>
        <dbReference type="Pfam" id="PF02397"/>
    </source>
</evidence>
<comment type="similarity">
    <text evidence="2">Belongs to the bacterial sugar transferase family.</text>
</comment>
<dbReference type="Pfam" id="PF02397">
    <property type="entry name" value="Bac_transf"/>
    <property type="match status" value="1"/>
</dbReference>
<evidence type="ECO:0000256" key="5">
    <source>
        <dbReference type="ARBA" id="ARBA00022989"/>
    </source>
</evidence>
<dbReference type="PANTHER" id="PTHR30576">
    <property type="entry name" value="COLANIC BIOSYNTHESIS UDP-GLUCOSE LIPID CARRIER TRANSFERASE"/>
    <property type="match status" value="1"/>
</dbReference>
<keyword evidence="6 7" id="KW-0472">Membrane</keyword>
<feature type="transmembrane region" description="Helical" evidence="7">
    <location>
        <begin position="279"/>
        <end position="301"/>
    </location>
</feature>
<dbReference type="EC" id="2.7.8.6" evidence="9"/>
<dbReference type="STRING" id="743722.Sph21_1796"/>
<dbReference type="GO" id="GO:0047360">
    <property type="term" value="F:undecaprenyl-phosphate galactose phosphotransferase activity"/>
    <property type="evidence" value="ECO:0007669"/>
    <property type="project" value="UniProtKB-EC"/>
</dbReference>
<dbReference type="PANTHER" id="PTHR30576:SF0">
    <property type="entry name" value="UNDECAPRENYL-PHOSPHATE N-ACETYLGALACTOSAMINYL 1-PHOSPHATE TRANSFERASE-RELATED"/>
    <property type="match status" value="1"/>
</dbReference>
<keyword evidence="4 7" id="KW-0812">Transmembrane</keyword>
<feature type="transmembrane region" description="Helical" evidence="7">
    <location>
        <begin position="9"/>
        <end position="31"/>
    </location>
</feature>
<dbReference type="Pfam" id="PF13727">
    <property type="entry name" value="CoA_binding_3"/>
    <property type="match status" value="1"/>
</dbReference>
<dbReference type="Gene3D" id="3.40.50.720">
    <property type="entry name" value="NAD(P)-binding Rossmann-like Domain"/>
    <property type="match status" value="1"/>
</dbReference>
<gene>
    <name evidence="9" type="ordered locus">Sph21_1796</name>
</gene>
<evidence type="ECO:0000256" key="1">
    <source>
        <dbReference type="ARBA" id="ARBA00004141"/>
    </source>
</evidence>
<protein>
    <submittedName>
        <fullName evidence="9">Undecaprenyl-phosphate glucose phosphotransferase</fullName>
        <ecNumber evidence="9">2.7.8.6</ecNumber>
    </submittedName>
</protein>
<dbReference type="NCBIfam" id="TIGR03023">
    <property type="entry name" value="WcaJ_sugtrans"/>
    <property type="match status" value="1"/>
</dbReference>
<evidence type="ECO:0000256" key="6">
    <source>
        <dbReference type="ARBA" id="ARBA00023136"/>
    </source>
</evidence>
<evidence type="ECO:0000256" key="2">
    <source>
        <dbReference type="ARBA" id="ARBA00006464"/>
    </source>
</evidence>
<dbReference type="HOGENOM" id="CLU_024920_0_1_10"/>
<evidence type="ECO:0000256" key="3">
    <source>
        <dbReference type="ARBA" id="ARBA00022679"/>
    </source>
</evidence>
<evidence type="ECO:0000313" key="9">
    <source>
        <dbReference type="EMBL" id="ADZ78358.1"/>
    </source>
</evidence>
<dbReference type="PATRIC" id="fig|743722.3.peg.1921"/>
<keyword evidence="5 7" id="KW-1133">Transmembrane helix</keyword>
<dbReference type="OrthoDB" id="9808602at2"/>
<feature type="transmembrane region" description="Helical" evidence="7">
    <location>
        <begin position="77"/>
        <end position="98"/>
    </location>
</feature>
<feature type="transmembrane region" description="Helical" evidence="7">
    <location>
        <begin position="37"/>
        <end position="57"/>
    </location>
</feature>
<dbReference type="NCBIfam" id="TIGR03025">
    <property type="entry name" value="EPS_sugtrans"/>
    <property type="match status" value="1"/>
</dbReference>
<evidence type="ECO:0000256" key="4">
    <source>
        <dbReference type="ARBA" id="ARBA00022692"/>
    </source>
</evidence>
<comment type="subcellular location">
    <subcellularLocation>
        <location evidence="1">Membrane</location>
        <topology evidence="1">Multi-pass membrane protein</topology>
    </subcellularLocation>
</comment>
<dbReference type="GO" id="GO:0016020">
    <property type="term" value="C:membrane"/>
    <property type="evidence" value="ECO:0007669"/>
    <property type="project" value="UniProtKB-SubCell"/>
</dbReference>
<reference evidence="9" key="1">
    <citation type="submission" date="2011-03" db="EMBL/GenBank/DDBJ databases">
        <title>Complete sequence of Sphingobacterium sp. 21.</title>
        <authorList>
            <consortium name="US DOE Joint Genome Institute"/>
            <person name="Lucas S."/>
            <person name="Copeland A."/>
            <person name="Lapidus A."/>
            <person name="Cheng J.-F."/>
            <person name="Goodwin L."/>
            <person name="Pitluck S."/>
            <person name="Davenport K."/>
            <person name="Detter J.C."/>
            <person name="Han C."/>
            <person name="Tapia R."/>
            <person name="Land M."/>
            <person name="Hauser L."/>
            <person name="Kyrpides N."/>
            <person name="Ivanova N."/>
            <person name="Ovchinnikova G."/>
            <person name="Pagani I."/>
            <person name="Siebers A.K."/>
            <person name="Allgaier M."/>
            <person name="Thelen M.P."/>
            <person name="Hugenholtz P."/>
            <person name="Woyke T."/>
        </authorList>
    </citation>
    <scope>NUCLEOTIDE SEQUENCE</scope>
    <source>
        <strain evidence="9">21</strain>
    </source>
</reference>
<feature type="transmembrane region" description="Helical" evidence="7">
    <location>
        <begin position="104"/>
        <end position="126"/>
    </location>
</feature>
<dbReference type="EMBL" id="CP002584">
    <property type="protein sequence ID" value="ADZ78358.1"/>
    <property type="molecule type" value="Genomic_DNA"/>
</dbReference>
<keyword evidence="3 9" id="KW-0808">Transferase</keyword>
<dbReference type="InterPro" id="IPR017473">
    <property type="entry name" value="Undecaprenyl-P_gluc_Ptfrase"/>
</dbReference>